<evidence type="ECO:0000313" key="2">
    <source>
        <dbReference type="Proteomes" id="UP000750334"/>
    </source>
</evidence>
<evidence type="ECO:0000313" key="1">
    <source>
        <dbReference type="EMBL" id="KAG0667959.1"/>
    </source>
</evidence>
<sequence length="279" mass="32163">MLFKQWNELSTPRHELDYPILSEKEESLQSLPLPTVELPSDLDLNKYDTLYITTKVMHPLFPKKFLQMRDIGSIKMSLTFKENSNGVEGNYSWNFNENFPNEFDPAQNNENDEEIRKSFSFEFPIMYIPNNNSLLISIDENFLKLSPIFDNVLAKKLSSILNDKINTLIIGTSDKIMNTKKISKEQCDLNPPEFVSGFIGALISIIITDQSTSKFTGVIIPSEGPTGFEKISLETMSELVHIFMDQWNDNIDKKRYFEECNKFWRFDGSAMSTQSGLYI</sequence>
<accession>A0A9P7BB18</accession>
<name>A0A9P7BB18_MAUEX</name>
<dbReference type="GO" id="GO:0043248">
    <property type="term" value="P:proteasome assembly"/>
    <property type="evidence" value="ECO:0007669"/>
    <property type="project" value="InterPro"/>
</dbReference>
<gene>
    <name evidence="1" type="ORF">C6P45_005190</name>
</gene>
<dbReference type="InterPro" id="IPR038605">
    <property type="entry name" value="Pba1_sf"/>
</dbReference>
<dbReference type="InterPro" id="IPR018855">
    <property type="entry name" value="Psome_chaperone_1_fun"/>
</dbReference>
<reference evidence="1 2" key="1">
    <citation type="submission" date="2020-11" db="EMBL/GenBank/DDBJ databases">
        <title>Kefir isolates.</title>
        <authorList>
            <person name="Marcisauskas S."/>
            <person name="Kim Y."/>
            <person name="Blasche S."/>
        </authorList>
    </citation>
    <scope>NUCLEOTIDE SEQUENCE [LARGE SCALE GENOMIC DNA]</scope>
    <source>
        <strain evidence="1 2">OG2</strain>
    </source>
</reference>
<dbReference type="AlphaFoldDB" id="A0A9P7BB18"/>
<dbReference type="EMBL" id="PUHR01000085">
    <property type="protein sequence ID" value="KAG0667959.1"/>
    <property type="molecule type" value="Genomic_DNA"/>
</dbReference>
<comment type="caution">
    <text evidence="1">The sequence shown here is derived from an EMBL/GenBank/DDBJ whole genome shotgun (WGS) entry which is preliminary data.</text>
</comment>
<dbReference type="Pfam" id="PF10450">
    <property type="entry name" value="POC1"/>
    <property type="match status" value="1"/>
</dbReference>
<proteinExistence type="predicted"/>
<dbReference type="Proteomes" id="UP000750334">
    <property type="component" value="Unassembled WGS sequence"/>
</dbReference>
<organism evidence="1 2">
    <name type="scientific">Maudiozyma exigua</name>
    <name type="common">Yeast</name>
    <name type="synonym">Kazachstania exigua</name>
    <dbReference type="NCBI Taxonomy" id="34358"/>
    <lineage>
        <taxon>Eukaryota</taxon>
        <taxon>Fungi</taxon>
        <taxon>Dikarya</taxon>
        <taxon>Ascomycota</taxon>
        <taxon>Saccharomycotina</taxon>
        <taxon>Saccharomycetes</taxon>
        <taxon>Saccharomycetales</taxon>
        <taxon>Saccharomycetaceae</taxon>
        <taxon>Maudiozyma</taxon>
    </lineage>
</organism>
<keyword evidence="2" id="KW-1185">Reference proteome</keyword>
<protein>
    <submittedName>
        <fullName evidence="1">Uncharacterized protein</fullName>
    </submittedName>
</protein>
<dbReference type="OrthoDB" id="4062897at2759"/>
<dbReference type="Gene3D" id="3.40.50.12120">
    <property type="entry name" value="POC1 chaperone"/>
    <property type="match status" value="1"/>
</dbReference>